<dbReference type="EMBL" id="JABBWG010000084">
    <property type="protein sequence ID" value="KAG1801990.1"/>
    <property type="molecule type" value="Genomic_DNA"/>
</dbReference>
<feature type="region of interest" description="Disordered" evidence="1">
    <location>
        <begin position="831"/>
        <end position="921"/>
    </location>
</feature>
<evidence type="ECO:0000256" key="1">
    <source>
        <dbReference type="SAM" id="MobiDB-lite"/>
    </source>
</evidence>
<dbReference type="Proteomes" id="UP000807769">
    <property type="component" value="Unassembled WGS sequence"/>
</dbReference>
<dbReference type="AlphaFoldDB" id="A0A9P7J4A1"/>
<feature type="compositionally biased region" description="Basic and acidic residues" evidence="1">
    <location>
        <begin position="851"/>
        <end position="861"/>
    </location>
</feature>
<accession>A0A9P7J4A1</accession>
<gene>
    <name evidence="2" type="ORF">BJ212DRAFT_1304913</name>
</gene>
<dbReference type="GeneID" id="64627711"/>
<dbReference type="OrthoDB" id="2663538at2759"/>
<name>A0A9P7J4A1_9AGAM</name>
<evidence type="ECO:0000313" key="3">
    <source>
        <dbReference type="Proteomes" id="UP000807769"/>
    </source>
</evidence>
<proteinExistence type="predicted"/>
<feature type="region of interest" description="Disordered" evidence="1">
    <location>
        <begin position="632"/>
        <end position="660"/>
    </location>
</feature>
<feature type="compositionally biased region" description="Acidic residues" evidence="1">
    <location>
        <begin position="837"/>
        <end position="850"/>
    </location>
</feature>
<organism evidence="2 3">
    <name type="scientific">Suillus subaureus</name>
    <dbReference type="NCBI Taxonomy" id="48587"/>
    <lineage>
        <taxon>Eukaryota</taxon>
        <taxon>Fungi</taxon>
        <taxon>Dikarya</taxon>
        <taxon>Basidiomycota</taxon>
        <taxon>Agaricomycotina</taxon>
        <taxon>Agaricomycetes</taxon>
        <taxon>Agaricomycetidae</taxon>
        <taxon>Boletales</taxon>
        <taxon>Suillineae</taxon>
        <taxon>Suillaceae</taxon>
        <taxon>Suillus</taxon>
    </lineage>
</organism>
<protein>
    <submittedName>
        <fullName evidence="2">Uncharacterized protein</fullName>
    </submittedName>
</protein>
<comment type="caution">
    <text evidence="2">The sequence shown here is derived from an EMBL/GenBank/DDBJ whole genome shotgun (WGS) entry which is preliminary data.</text>
</comment>
<reference evidence="2" key="1">
    <citation type="journal article" date="2020" name="New Phytol.">
        <title>Comparative genomics reveals dynamic genome evolution in host specialist ectomycorrhizal fungi.</title>
        <authorList>
            <person name="Lofgren L.A."/>
            <person name="Nguyen N.H."/>
            <person name="Vilgalys R."/>
            <person name="Ruytinx J."/>
            <person name="Liao H.L."/>
            <person name="Branco S."/>
            <person name="Kuo A."/>
            <person name="LaButti K."/>
            <person name="Lipzen A."/>
            <person name="Andreopoulos W."/>
            <person name="Pangilinan J."/>
            <person name="Riley R."/>
            <person name="Hundley H."/>
            <person name="Na H."/>
            <person name="Barry K."/>
            <person name="Grigoriev I.V."/>
            <person name="Stajich J.E."/>
            <person name="Kennedy P.G."/>
        </authorList>
    </citation>
    <scope>NUCLEOTIDE SEQUENCE</scope>
    <source>
        <strain evidence="2">MN1</strain>
    </source>
</reference>
<evidence type="ECO:0000313" key="2">
    <source>
        <dbReference type="EMBL" id="KAG1801990.1"/>
    </source>
</evidence>
<dbReference type="RefSeq" id="XP_041186209.1">
    <property type="nucleotide sequence ID" value="XM_041333694.1"/>
</dbReference>
<feature type="compositionally biased region" description="Basic and acidic residues" evidence="1">
    <location>
        <begin position="632"/>
        <end position="648"/>
    </location>
</feature>
<keyword evidence="3" id="KW-1185">Reference proteome</keyword>
<feature type="compositionally biased region" description="Basic residues" evidence="1">
    <location>
        <begin position="897"/>
        <end position="912"/>
    </location>
</feature>
<sequence length="921" mass="104632">MPCTKQTCKKSTGGMAPCVTLNLPGATSRLAVGTRETYEEERLVHNNFCLVCHDRSVNNECLFISRQVTKMLSLETASNLFAYPAILELKTMAAAPKSLTLDFTVTGSPFSTLSSRSVGRSNFLTKHSDPFVGYKGTKKIYVATPINASETKFLDIVLGPFKDLIERATKSYLWLFCCSAIVNNSESFANLKTSVLNHTFPRMLGHSYNLGWHSNIFLFTKNSDSLDVLPSCSMPKMWVDSWTSVNQNKVYYFECKNRMCKQSFKFCQPENFTRVITYAMSSDWTCSFRTILVSYKSDFLAVKDSKSGQSRVIKKVHKAIVAAHKEQGEKVPLPSSFKKALKKYYADQIDDGESDGEGAAKEREISACPKEASFYKKKLTDWDMTQKLFKHEINEFDKAEQARKGVNDPIKFRTGHAREWFNKMSPTQKKEVEYAREKWNKEGAPEESQAIYCKNNLKKVLEEFSEQLHYQTLSVALHEFLPQNAKKSFLVSSDSIKEWASTGFEFFAEWAKTKYYPTANLDYKEEDEHELPKVVLDNEGYALLPSRQEVTLKNQQELIRMIFHTAYTICTVNQCIFIEVFTGSTNLVFCDPSHMRAKDIDILWSYWERRSTTQKRLVTFIKARSCDMRIDLPHSPRDGASTKKDKAYAEVTSEDDEQHSSANLDTTLAAASPVEVLCSDCFAFLDALSTDRSYLELVDAVKDLAIMMENLQLLQEELELPNWVNWSWKDSYLLESVHESQDMVMASLELMRKAPIQSVYSAALVVLGLGMILRDCKRVIEYEEDEAPPGTPSYLASSNLDLQCIIKVDDAISHMVCKVVGLIEVAMKAASGHSDNGDQEEEMEGADGEEDKTNEREKSIEQDQEGEQELVRGDMDVQMEEVGNAYDEEQEEGMEKGKKRMKSQTSARKSKKARSEDEPIQ</sequence>